<organism evidence="3 4">
    <name type="scientific">Azospirillum rugosum</name>
    <dbReference type="NCBI Taxonomy" id="416170"/>
    <lineage>
        <taxon>Bacteria</taxon>
        <taxon>Pseudomonadati</taxon>
        <taxon>Pseudomonadota</taxon>
        <taxon>Alphaproteobacteria</taxon>
        <taxon>Rhodospirillales</taxon>
        <taxon>Azospirillaceae</taxon>
        <taxon>Azospirillum</taxon>
    </lineage>
</organism>
<name>A0ABS4SX59_9PROT</name>
<dbReference type="CDD" id="cd05386">
    <property type="entry name" value="TraL"/>
    <property type="match status" value="1"/>
</dbReference>
<dbReference type="Proteomes" id="UP000781958">
    <property type="component" value="Unassembled WGS sequence"/>
</dbReference>
<reference evidence="3 4" key="1">
    <citation type="submission" date="2021-03" db="EMBL/GenBank/DDBJ databases">
        <title>Genomic Encyclopedia of Type Strains, Phase III (KMG-III): the genomes of soil and plant-associated and newly described type strains.</title>
        <authorList>
            <person name="Whitman W."/>
        </authorList>
    </citation>
    <scope>NUCLEOTIDE SEQUENCE [LARGE SCALE GENOMIC DNA]</scope>
    <source>
        <strain evidence="3 4">IMMIB AFH-6</strain>
    </source>
</reference>
<feature type="region of interest" description="Disordered" evidence="1">
    <location>
        <begin position="1"/>
        <end position="20"/>
    </location>
</feature>
<proteinExistence type="predicted"/>
<protein>
    <recommendedName>
        <fullName evidence="2">CobQ/CobB/MinD/ParA nucleotide binding domain-containing protein</fullName>
    </recommendedName>
</protein>
<accession>A0ABS4SX59</accession>
<evidence type="ECO:0000313" key="3">
    <source>
        <dbReference type="EMBL" id="MBP2297120.1"/>
    </source>
</evidence>
<dbReference type="InterPro" id="IPR002586">
    <property type="entry name" value="CobQ/CobB/MinD/ParA_Nub-bd_dom"/>
</dbReference>
<evidence type="ECO:0000313" key="4">
    <source>
        <dbReference type="Proteomes" id="UP000781958"/>
    </source>
</evidence>
<dbReference type="RefSeq" id="WP_209773440.1">
    <property type="nucleotide sequence ID" value="NZ_JAGINP010000042.1"/>
</dbReference>
<dbReference type="Pfam" id="PF01656">
    <property type="entry name" value="CbiA"/>
    <property type="match status" value="1"/>
</dbReference>
<dbReference type="Gene3D" id="3.40.50.300">
    <property type="entry name" value="P-loop containing nucleotide triphosphate hydrolases"/>
    <property type="match status" value="1"/>
</dbReference>
<feature type="domain" description="CobQ/CobB/MinD/ParA nucleotide binding" evidence="2">
    <location>
        <begin position="29"/>
        <end position="205"/>
    </location>
</feature>
<dbReference type="EMBL" id="JAGINP010000042">
    <property type="protein sequence ID" value="MBP2297120.1"/>
    <property type="molecule type" value="Genomic_DNA"/>
</dbReference>
<gene>
    <name evidence="3" type="ORF">J2851_006939</name>
</gene>
<comment type="caution">
    <text evidence="3">The sequence shown here is derived from an EMBL/GenBank/DDBJ whole genome shotgun (WGS) entry which is preliminary data.</text>
</comment>
<keyword evidence="4" id="KW-1185">Reference proteome</keyword>
<evidence type="ECO:0000256" key="1">
    <source>
        <dbReference type="SAM" id="MobiDB-lite"/>
    </source>
</evidence>
<sequence>MATKAQQAADEALTAPSALSQPAPQIHMTLQGKGGVGKSMVSSLLAQYLTASGRPVTCIDTDPVNDTLSGYAALKVRRLDLLQGNQINTRNFDAMIELLVSEEASVVVDNGAASFLPLTSYMLENGVADLLAASGRQLVVHTVVTGGQAIMDTLTGFDQLARQLPESAQMVVWLNEYFGDILAEGKGFEEMKTYQINKHRVKGLVRIKRYTGETFGKDMEMMLDRKLTFDEAVRSPDFGLMAKQRLTMMKRDIFNQIALVV</sequence>
<evidence type="ECO:0000259" key="2">
    <source>
        <dbReference type="Pfam" id="PF01656"/>
    </source>
</evidence>
<dbReference type="InterPro" id="IPR027417">
    <property type="entry name" value="P-loop_NTPase"/>
</dbReference>
<dbReference type="SUPFAM" id="SSF52540">
    <property type="entry name" value="P-loop containing nucleoside triphosphate hydrolases"/>
    <property type="match status" value="1"/>
</dbReference>